<evidence type="ECO:0000256" key="1">
    <source>
        <dbReference type="SAM" id="MobiDB-lite"/>
    </source>
</evidence>
<accession>A0AAC9LFC2</accession>
<evidence type="ECO:0000313" key="4">
    <source>
        <dbReference type="Proteomes" id="UP000185511"/>
    </source>
</evidence>
<keyword evidence="2" id="KW-0812">Transmembrane</keyword>
<keyword evidence="2" id="KW-0472">Membrane</keyword>
<dbReference type="Proteomes" id="UP000185511">
    <property type="component" value="Chromosome"/>
</dbReference>
<feature type="transmembrane region" description="Helical" evidence="2">
    <location>
        <begin position="91"/>
        <end position="113"/>
    </location>
</feature>
<feature type="region of interest" description="Disordered" evidence="1">
    <location>
        <begin position="40"/>
        <end position="65"/>
    </location>
</feature>
<dbReference type="AlphaFoldDB" id="A0AAC9LFC2"/>
<keyword evidence="2" id="KW-1133">Transmembrane helix</keyword>
<dbReference type="EMBL" id="CP016076">
    <property type="protein sequence ID" value="APU16893.1"/>
    <property type="molecule type" value="Genomic_DNA"/>
</dbReference>
<feature type="transmembrane region" description="Helical" evidence="2">
    <location>
        <begin position="125"/>
        <end position="143"/>
    </location>
</feature>
<dbReference type="KEGG" id="acad:UA74_24395"/>
<reference evidence="4" key="1">
    <citation type="submission" date="2016-06" db="EMBL/GenBank/DDBJ databases">
        <title>Complete genome sequence of Actinoalloteichus fjordicus DSM 46855 (=ADI127-17), type strain of the new species Actinoalloteichus fjordicus.</title>
        <authorList>
            <person name="Ruckert C."/>
            <person name="Nouioui I."/>
            <person name="Willmese J."/>
            <person name="van Wezel G."/>
            <person name="Klenk H.-P."/>
            <person name="Kalinowski J."/>
            <person name="Zotchev S.B."/>
        </authorList>
    </citation>
    <scope>NUCLEOTIDE SEQUENCE [LARGE SCALE GENOMIC DNA]</scope>
    <source>
        <strain evidence="4">ADI127-7</strain>
    </source>
</reference>
<name>A0AAC9LFC2_9PSEU</name>
<proteinExistence type="predicted"/>
<evidence type="ECO:0000313" key="3">
    <source>
        <dbReference type="EMBL" id="APU16893.1"/>
    </source>
</evidence>
<keyword evidence="4" id="KW-1185">Reference proteome</keyword>
<evidence type="ECO:0000256" key="2">
    <source>
        <dbReference type="SAM" id="Phobius"/>
    </source>
</evidence>
<feature type="transmembrane region" description="Helical" evidence="2">
    <location>
        <begin position="66"/>
        <end position="85"/>
    </location>
</feature>
<protein>
    <submittedName>
        <fullName evidence="3">Uncharacterized protein</fullName>
    </submittedName>
</protein>
<organism evidence="3 4">
    <name type="scientific">Actinoalloteichus fjordicus</name>
    <dbReference type="NCBI Taxonomy" id="1612552"/>
    <lineage>
        <taxon>Bacteria</taxon>
        <taxon>Bacillati</taxon>
        <taxon>Actinomycetota</taxon>
        <taxon>Actinomycetes</taxon>
        <taxon>Pseudonocardiales</taxon>
        <taxon>Pseudonocardiaceae</taxon>
        <taxon>Actinoalloteichus</taxon>
    </lineage>
</organism>
<sequence>MVTDDDAADCRAAPARLQKAGIKDGLSRTRGARITALGSDGEHAEGDLSVPGRGDRRTRLTPGEGPLSRVPPPLAFLVVIALFLLGAWLGGWIGVTLLSALILLVLGLLLVTWRTLTPGERALRVITLLMLIVITATVGYNSLAS</sequence>
<gene>
    <name evidence="3" type="ORF">UA74_24395</name>
</gene>